<feature type="binding site" evidence="14">
    <location>
        <position position="164"/>
    </location>
    <ligand>
        <name>a divalent metal cation</name>
        <dbReference type="ChEBI" id="CHEBI:60240"/>
    </ligand>
</feature>
<feature type="binding site" evidence="14">
    <location>
        <begin position="78"/>
        <end position="85"/>
    </location>
    <ligand>
        <name>NADP(+)</name>
        <dbReference type="ChEBI" id="CHEBI:58349"/>
    </ligand>
</feature>
<dbReference type="InParanoid" id="A0A395JFA3"/>
<comment type="cofactor">
    <cofactor evidence="1">
        <name>Mn(2+)</name>
        <dbReference type="ChEBI" id="CHEBI:29035"/>
    </cofactor>
</comment>
<evidence type="ECO:0000259" key="16">
    <source>
        <dbReference type="SMART" id="SM01274"/>
    </source>
</evidence>
<dbReference type="InterPro" id="IPR012188">
    <property type="entry name" value="ME_PTA"/>
</dbReference>
<dbReference type="InterPro" id="IPR037062">
    <property type="entry name" value="Malic_N_dom_sf"/>
</dbReference>
<dbReference type="InterPro" id="IPR042112">
    <property type="entry name" value="P_AcTrfase_dom2"/>
</dbReference>
<keyword evidence="5 13" id="KW-0479">Metal-binding</keyword>
<organism evidence="17 18">
    <name type="scientific">Arenicella xantha</name>
    <dbReference type="NCBI Taxonomy" id="644221"/>
    <lineage>
        <taxon>Bacteria</taxon>
        <taxon>Pseudomonadati</taxon>
        <taxon>Pseudomonadota</taxon>
        <taxon>Gammaproteobacteria</taxon>
        <taxon>Arenicellales</taxon>
        <taxon>Arenicellaceae</taxon>
        <taxon>Arenicella</taxon>
    </lineage>
</organism>
<evidence type="ECO:0000313" key="17">
    <source>
        <dbReference type="EMBL" id="RBP48364.1"/>
    </source>
</evidence>
<dbReference type="SUPFAM" id="SSF51735">
    <property type="entry name" value="NAD(P)-binding Rossmann-fold domains"/>
    <property type="match status" value="1"/>
</dbReference>
<dbReference type="InterPro" id="IPR036291">
    <property type="entry name" value="NAD(P)-bd_dom_sf"/>
</dbReference>
<evidence type="ECO:0000256" key="13">
    <source>
        <dbReference type="PIRSR" id="PIRSR036684-2"/>
    </source>
</evidence>
<dbReference type="Pfam" id="PF01515">
    <property type="entry name" value="PTA_PTB"/>
    <property type="match status" value="2"/>
</dbReference>
<dbReference type="EMBL" id="QNRT01000008">
    <property type="protein sequence ID" value="RBP48364.1"/>
    <property type="molecule type" value="Genomic_DNA"/>
</dbReference>
<dbReference type="SMART" id="SM00919">
    <property type="entry name" value="Malic_M"/>
    <property type="match status" value="1"/>
</dbReference>
<name>A0A395JFA3_9GAMM</name>
<dbReference type="CDD" id="cd05311">
    <property type="entry name" value="NAD_bind_2_malic_enz"/>
    <property type="match status" value="1"/>
</dbReference>
<dbReference type="GO" id="GO:0004473">
    <property type="term" value="F:malate dehydrogenase (decarboxylating) (NADP+) activity"/>
    <property type="evidence" value="ECO:0007669"/>
    <property type="project" value="UniProtKB-EC"/>
</dbReference>
<evidence type="ECO:0000256" key="1">
    <source>
        <dbReference type="ARBA" id="ARBA00001936"/>
    </source>
</evidence>
<comment type="catalytic activity">
    <reaction evidence="10">
        <text>(S)-malate + NADP(+) = pyruvate + CO2 + NADPH</text>
        <dbReference type="Rhea" id="RHEA:18253"/>
        <dbReference type="ChEBI" id="CHEBI:15361"/>
        <dbReference type="ChEBI" id="CHEBI:15589"/>
        <dbReference type="ChEBI" id="CHEBI:16526"/>
        <dbReference type="ChEBI" id="CHEBI:57783"/>
        <dbReference type="ChEBI" id="CHEBI:58349"/>
        <dbReference type="EC" id="1.1.1.40"/>
    </reaction>
</comment>
<evidence type="ECO:0000256" key="9">
    <source>
        <dbReference type="ARBA" id="ARBA00040273"/>
    </source>
</evidence>
<dbReference type="OrthoDB" id="9805787at2"/>
<dbReference type="InterPro" id="IPR051674">
    <property type="entry name" value="Malate_Decarboxylase"/>
</dbReference>
<gene>
    <name evidence="17" type="ORF">DFR28_10893</name>
</gene>
<evidence type="ECO:0000256" key="2">
    <source>
        <dbReference type="ARBA" id="ARBA00001946"/>
    </source>
</evidence>
<evidence type="ECO:0000256" key="5">
    <source>
        <dbReference type="ARBA" id="ARBA00022723"/>
    </source>
</evidence>
<evidence type="ECO:0000256" key="3">
    <source>
        <dbReference type="ARBA" id="ARBA00007686"/>
    </source>
</evidence>
<comment type="similarity">
    <text evidence="4">In the C-terminal section; belongs to the phosphate acetyltransferase and butyryltransferase family.</text>
</comment>
<dbReference type="InterPro" id="IPR012302">
    <property type="entry name" value="Malic_NAD-bd"/>
</dbReference>
<dbReference type="Gene3D" id="3.40.50.720">
    <property type="entry name" value="NAD(P)-binding Rossmann-like Domain"/>
    <property type="match status" value="1"/>
</dbReference>
<comment type="caution">
    <text evidence="17">The sequence shown here is derived from an EMBL/GenBank/DDBJ whole genome shotgun (WGS) entry which is preliminary data.</text>
</comment>
<dbReference type="GO" id="GO:0006108">
    <property type="term" value="P:malate metabolic process"/>
    <property type="evidence" value="ECO:0007669"/>
    <property type="project" value="InterPro"/>
</dbReference>
<feature type="domain" description="Malic enzyme N-terminal" evidence="16">
    <location>
        <begin position="20"/>
        <end position="153"/>
    </location>
</feature>
<proteinExistence type="inferred from homology"/>
<dbReference type="FunCoup" id="A0A395JFA3">
    <property type="interactions" value="367"/>
</dbReference>
<dbReference type="PANTHER" id="PTHR43237:SF4">
    <property type="entry name" value="NADP-DEPENDENT MALIC ENZYME"/>
    <property type="match status" value="1"/>
</dbReference>
<feature type="binding site" evidence="13">
    <location>
        <position position="139"/>
    </location>
    <ligand>
        <name>a divalent metal cation</name>
        <dbReference type="ChEBI" id="CHEBI:60240"/>
    </ligand>
</feature>
<dbReference type="Pfam" id="PF00390">
    <property type="entry name" value="malic"/>
    <property type="match status" value="1"/>
</dbReference>
<sequence length="726" mass="78160">MTTSDNLRDAALHYHRTPSAGKIRVQATKPLSNQRDLALAYSPGVAEPCKEIEKDPLTAALYTSRSNLVGVITNGTAVLGLGNIGALASKPVMEGKAILFKNFADVDAYDIEVDETDVDAFCDIVAALEPTFGGINLEDIKAPQCFEIEAKLRDRMNIPVFHDDQHGTAIVSAAAVINGLRVVDKKIENVKLVVSGAGAAAMACTNLLLDLGVDLANVLMLDSRGVIHSEREGLDATKQKFARDTEARTLEDAMVDCDVFLGVSQPNLVSVAMLKSMADKPLILAMSNPDPEVRPELVYEHRPDAVMATGRSDYPNQVNNVLCFPFLFRGALDVGATSINQAMKIACVNALAELAHSESNELVASYYQNESMLFGAGYILPKPFDPRLITTIAPAVAQAAIDSGVATRPYADIETYRASLEPLVYRTGNVMRPIFEKAQNITHKVLYTDGENIRVLRAVQDVVDQSYARPVLLGNAEEISARINELGLRLQQHRDYEVIAPRGTTEEDRVSYACELVKNGTAHAALTGPGAKLHEQIGAIERCVGTNSPDEHMAVMHLLLLDTGTVFIADTSIHENPTAEELAHITVLAAKEVRRFGMVPRVALLSHSSFGSHVTESSKKMAKTKELLAKLAPELEVDGEMKGAAALDAVTREKSGKSTLTDNANLLIMPNLDAANITYTVLKSMANGISVGPIVLGTDLPIHAITKTTTPRGIVNLTSLVTASVD</sequence>
<dbReference type="RefSeq" id="WP_113955838.1">
    <property type="nucleotide sequence ID" value="NZ_QNRT01000008.1"/>
</dbReference>
<feature type="binding site" evidence="14">
    <location>
        <position position="288"/>
    </location>
    <ligand>
        <name>NADP(+)</name>
        <dbReference type="ChEBI" id="CHEBI:58349"/>
    </ligand>
</feature>
<dbReference type="Gene3D" id="3.40.50.10950">
    <property type="match status" value="2"/>
</dbReference>
<keyword evidence="7" id="KW-0511">Multifunctional enzyme</keyword>
<dbReference type="EC" id="1.1.1.40" evidence="8"/>
<dbReference type="Gene3D" id="3.40.50.10380">
    <property type="entry name" value="Malic enzyme, N-terminal domain"/>
    <property type="match status" value="1"/>
</dbReference>
<evidence type="ECO:0000256" key="8">
    <source>
        <dbReference type="ARBA" id="ARBA00038964"/>
    </source>
</evidence>
<dbReference type="InterPro" id="IPR045213">
    <property type="entry name" value="Malic_NAD-bd_bact_type"/>
</dbReference>
<dbReference type="InterPro" id="IPR012301">
    <property type="entry name" value="Malic_N_dom"/>
</dbReference>
<dbReference type="FunFam" id="3.40.50.10380:FF:000003">
    <property type="entry name" value="NADP-dependent malic enzyme"/>
    <property type="match status" value="1"/>
</dbReference>
<evidence type="ECO:0000313" key="18">
    <source>
        <dbReference type="Proteomes" id="UP000253083"/>
    </source>
</evidence>
<comment type="catalytic activity">
    <reaction evidence="11">
        <text>oxaloacetate + H(+) = pyruvate + CO2</text>
        <dbReference type="Rhea" id="RHEA:15641"/>
        <dbReference type="ChEBI" id="CHEBI:15361"/>
        <dbReference type="ChEBI" id="CHEBI:15378"/>
        <dbReference type="ChEBI" id="CHEBI:16452"/>
        <dbReference type="ChEBI" id="CHEBI:16526"/>
        <dbReference type="EC" id="1.1.1.40"/>
    </reaction>
</comment>
<dbReference type="AlphaFoldDB" id="A0A395JFA3"/>
<feature type="domain" description="Malic enzyme NAD-binding" evidence="15">
    <location>
        <begin position="165"/>
        <end position="401"/>
    </location>
</feature>
<comment type="cofactor">
    <cofactor evidence="2">
        <name>Mg(2+)</name>
        <dbReference type="ChEBI" id="CHEBI:18420"/>
    </cofactor>
</comment>
<dbReference type="FunFam" id="3.40.50.720:FF:000095">
    <property type="entry name" value="NADP-dependent malic enzyme"/>
    <property type="match status" value="1"/>
</dbReference>
<dbReference type="PROSITE" id="PS00331">
    <property type="entry name" value="MALIC_ENZYMES"/>
    <property type="match status" value="1"/>
</dbReference>
<comment type="similarity">
    <text evidence="3">In the N-terminal section; belongs to the malic enzymes family.</text>
</comment>
<dbReference type="PANTHER" id="PTHR43237">
    <property type="entry name" value="NADP-DEPENDENT MALIC ENZYME"/>
    <property type="match status" value="1"/>
</dbReference>
<dbReference type="PIRSF" id="PIRSF036684">
    <property type="entry name" value="ME_PTA"/>
    <property type="match status" value="1"/>
</dbReference>
<dbReference type="SMART" id="SM01274">
    <property type="entry name" value="malic"/>
    <property type="match status" value="1"/>
</dbReference>
<dbReference type="GO" id="GO:0016746">
    <property type="term" value="F:acyltransferase activity"/>
    <property type="evidence" value="ECO:0007669"/>
    <property type="project" value="InterPro"/>
</dbReference>
<dbReference type="GO" id="GO:0046872">
    <property type="term" value="F:metal ion binding"/>
    <property type="evidence" value="ECO:0007669"/>
    <property type="project" value="UniProtKB-KW"/>
</dbReference>
<evidence type="ECO:0000259" key="15">
    <source>
        <dbReference type="SMART" id="SM00919"/>
    </source>
</evidence>
<dbReference type="Gene3D" id="3.40.50.10750">
    <property type="entry name" value="Isocitrate/Isopropylmalate dehydrogenase-like"/>
    <property type="match status" value="1"/>
</dbReference>
<keyword evidence="14" id="KW-0521">NADP</keyword>
<dbReference type="SUPFAM" id="SSF53223">
    <property type="entry name" value="Aminoacid dehydrogenase-like, N-terminal domain"/>
    <property type="match status" value="1"/>
</dbReference>
<feature type="binding site" evidence="13">
    <location>
        <position position="138"/>
    </location>
    <ligand>
        <name>a divalent metal cation</name>
        <dbReference type="ChEBI" id="CHEBI:60240"/>
    </ligand>
</feature>
<evidence type="ECO:0000256" key="12">
    <source>
        <dbReference type="PIRSR" id="PIRSR036684-1"/>
    </source>
</evidence>
<dbReference type="InterPro" id="IPR046346">
    <property type="entry name" value="Aminoacid_DH-like_N_sf"/>
</dbReference>
<accession>A0A395JFA3</accession>
<evidence type="ECO:0000256" key="7">
    <source>
        <dbReference type="ARBA" id="ARBA00023268"/>
    </source>
</evidence>
<dbReference type="InterPro" id="IPR042113">
    <property type="entry name" value="P_AcTrfase_dom1"/>
</dbReference>
<evidence type="ECO:0000256" key="14">
    <source>
        <dbReference type="PIRSR" id="PIRSR036684-3"/>
    </source>
</evidence>
<protein>
    <recommendedName>
        <fullName evidence="9">NADP-dependent malic enzyme</fullName>
        <ecNumber evidence="8">1.1.1.40</ecNumber>
    </recommendedName>
</protein>
<evidence type="ECO:0000256" key="10">
    <source>
        <dbReference type="ARBA" id="ARBA00050924"/>
    </source>
</evidence>
<dbReference type="SUPFAM" id="SSF53659">
    <property type="entry name" value="Isocitrate/Isopropylmalate dehydrogenase-like"/>
    <property type="match status" value="1"/>
</dbReference>
<dbReference type="InterPro" id="IPR015884">
    <property type="entry name" value="Malic_enzyme_CS"/>
</dbReference>
<dbReference type="Proteomes" id="UP000253083">
    <property type="component" value="Unassembled WGS sequence"/>
</dbReference>
<dbReference type="GO" id="GO:0051287">
    <property type="term" value="F:NAD binding"/>
    <property type="evidence" value="ECO:0007669"/>
    <property type="project" value="InterPro"/>
</dbReference>
<feature type="active site" description="Proton acceptor" evidence="12">
    <location>
        <position position="96"/>
    </location>
</feature>
<reference evidence="17 18" key="1">
    <citation type="submission" date="2018-06" db="EMBL/GenBank/DDBJ databases">
        <title>Genomic Encyclopedia of Type Strains, Phase IV (KMG-IV): sequencing the most valuable type-strain genomes for metagenomic binning, comparative biology and taxonomic classification.</title>
        <authorList>
            <person name="Goeker M."/>
        </authorList>
    </citation>
    <scope>NUCLEOTIDE SEQUENCE [LARGE SCALE GENOMIC DNA]</scope>
    <source>
        <strain evidence="17 18">DSM 24032</strain>
    </source>
</reference>
<evidence type="ECO:0000256" key="6">
    <source>
        <dbReference type="ARBA" id="ARBA00023002"/>
    </source>
</evidence>
<keyword evidence="18" id="KW-1185">Reference proteome</keyword>
<evidence type="ECO:0000256" key="4">
    <source>
        <dbReference type="ARBA" id="ARBA00008756"/>
    </source>
</evidence>
<dbReference type="Pfam" id="PF03949">
    <property type="entry name" value="Malic_M"/>
    <property type="match status" value="1"/>
</dbReference>
<keyword evidence="6" id="KW-0560">Oxidoreductase</keyword>
<evidence type="ECO:0000256" key="11">
    <source>
        <dbReference type="ARBA" id="ARBA00051384"/>
    </source>
</evidence>
<dbReference type="InterPro" id="IPR002505">
    <property type="entry name" value="PTA_PTB"/>
</dbReference>